<dbReference type="UniPathway" id="UPA00124"/>
<dbReference type="PANTHER" id="PTHR21047">
    <property type="entry name" value="DTDP-6-DEOXY-D-GLUCOSE-3,5 EPIMERASE"/>
    <property type="match status" value="1"/>
</dbReference>
<accession>A0A386HQJ2</accession>
<protein>
    <recommendedName>
        <fullName evidence="4 7">dTDP-4-dehydrorhamnose 3,5-epimerase</fullName>
        <ecNumber evidence="3 7">5.1.3.13</ecNumber>
    </recommendedName>
    <alternativeName>
        <fullName evidence="7">Thymidine diphospho-4-keto-rhamnose 3,5-epimerase</fullName>
    </alternativeName>
</protein>
<dbReference type="InterPro" id="IPR000888">
    <property type="entry name" value="RmlC-like"/>
</dbReference>
<dbReference type="Gene3D" id="2.60.120.10">
    <property type="entry name" value="Jelly Rolls"/>
    <property type="match status" value="1"/>
</dbReference>
<feature type="active site" description="Proton acceptor" evidence="5">
    <location>
        <position position="62"/>
    </location>
</feature>
<dbReference type="KEGG" id="ark:D6B99_09745"/>
<dbReference type="GO" id="GO:0019305">
    <property type="term" value="P:dTDP-rhamnose biosynthetic process"/>
    <property type="evidence" value="ECO:0007669"/>
    <property type="project" value="UniProtKB-UniRule"/>
</dbReference>
<evidence type="ECO:0000256" key="7">
    <source>
        <dbReference type="RuleBase" id="RU364069"/>
    </source>
</evidence>
<dbReference type="Pfam" id="PF00908">
    <property type="entry name" value="dTDP_sugar_isom"/>
    <property type="match status" value="1"/>
</dbReference>
<dbReference type="OrthoDB" id="9800680at2"/>
<dbReference type="CDD" id="cd00438">
    <property type="entry name" value="cupin_RmlC"/>
    <property type="match status" value="1"/>
</dbReference>
<comment type="function">
    <text evidence="2 7">Catalyzes the epimerization of the C3' and C5'positions of dTDP-6-deoxy-D-xylo-4-hexulose, forming dTDP-6-deoxy-L-lyxo-4-hexulose.</text>
</comment>
<feature type="active site" description="Proton donor" evidence="5">
    <location>
        <position position="132"/>
    </location>
</feature>
<dbReference type="InterPro" id="IPR014710">
    <property type="entry name" value="RmlC-like_jellyroll"/>
</dbReference>
<comment type="similarity">
    <text evidence="7">Belongs to the dTDP-4-dehydrorhamnose 3,5-epimerase family.</text>
</comment>
<feature type="site" description="Participates in a stacking interaction with the thymidine ring of dTDP-4-oxo-6-deoxyglucose" evidence="6">
    <location>
        <position position="138"/>
    </location>
</feature>
<comment type="pathway">
    <text evidence="7">Carbohydrate biosynthesis; dTDP-L-rhamnose biosynthesis.</text>
</comment>
<dbReference type="SUPFAM" id="SSF51182">
    <property type="entry name" value="RmlC-like cupins"/>
    <property type="match status" value="1"/>
</dbReference>
<evidence type="ECO:0000256" key="4">
    <source>
        <dbReference type="ARBA" id="ARBA00019595"/>
    </source>
</evidence>
<dbReference type="EMBL" id="CP032489">
    <property type="protein sequence ID" value="AYD47846.1"/>
    <property type="molecule type" value="Genomic_DNA"/>
</dbReference>
<evidence type="ECO:0000256" key="3">
    <source>
        <dbReference type="ARBA" id="ARBA00012098"/>
    </source>
</evidence>
<organism evidence="8 9">
    <name type="scientific">Arachidicoccus soli</name>
    <dbReference type="NCBI Taxonomy" id="2341117"/>
    <lineage>
        <taxon>Bacteria</taxon>
        <taxon>Pseudomonadati</taxon>
        <taxon>Bacteroidota</taxon>
        <taxon>Chitinophagia</taxon>
        <taxon>Chitinophagales</taxon>
        <taxon>Chitinophagaceae</taxon>
        <taxon>Arachidicoccus</taxon>
    </lineage>
</organism>
<evidence type="ECO:0000256" key="1">
    <source>
        <dbReference type="ARBA" id="ARBA00001298"/>
    </source>
</evidence>
<dbReference type="GO" id="GO:0008830">
    <property type="term" value="F:dTDP-4-dehydrorhamnose 3,5-epimerase activity"/>
    <property type="evidence" value="ECO:0007669"/>
    <property type="project" value="UniProtKB-UniRule"/>
</dbReference>
<dbReference type="PANTHER" id="PTHR21047:SF2">
    <property type="entry name" value="THYMIDINE DIPHOSPHO-4-KETO-RHAMNOSE 3,5-EPIMERASE"/>
    <property type="match status" value="1"/>
</dbReference>
<dbReference type="EC" id="5.1.3.13" evidence="3 7"/>
<dbReference type="GO" id="GO:0000271">
    <property type="term" value="P:polysaccharide biosynthetic process"/>
    <property type="evidence" value="ECO:0007669"/>
    <property type="project" value="TreeGrafter"/>
</dbReference>
<evidence type="ECO:0000313" key="9">
    <source>
        <dbReference type="Proteomes" id="UP000266118"/>
    </source>
</evidence>
<comment type="subunit">
    <text evidence="7">Homodimer.</text>
</comment>
<dbReference type="InterPro" id="IPR011051">
    <property type="entry name" value="RmlC_Cupin_sf"/>
</dbReference>
<evidence type="ECO:0000256" key="6">
    <source>
        <dbReference type="PIRSR" id="PIRSR600888-3"/>
    </source>
</evidence>
<dbReference type="RefSeq" id="WP_119987588.1">
    <property type="nucleotide sequence ID" value="NZ_CP032489.1"/>
</dbReference>
<dbReference type="Proteomes" id="UP000266118">
    <property type="component" value="Chromosome"/>
</dbReference>
<dbReference type="NCBIfam" id="TIGR01221">
    <property type="entry name" value="rmlC"/>
    <property type="match status" value="1"/>
</dbReference>
<keyword evidence="9" id="KW-1185">Reference proteome</keyword>
<keyword evidence="7 8" id="KW-0413">Isomerase</keyword>
<evidence type="ECO:0000256" key="2">
    <source>
        <dbReference type="ARBA" id="ARBA00001997"/>
    </source>
</evidence>
<gene>
    <name evidence="8" type="primary">rfbC</name>
    <name evidence="8" type="ORF">D6B99_09745</name>
</gene>
<name>A0A386HQJ2_9BACT</name>
<dbReference type="GO" id="GO:0005829">
    <property type="term" value="C:cytosol"/>
    <property type="evidence" value="ECO:0007669"/>
    <property type="project" value="TreeGrafter"/>
</dbReference>
<sequence length="176" mass="20137">MIITETILKGCFTIQPKVFKDDRGYFFESYNQQSFEEIIGEKIAFVQDNQSLSSYGTVRGLHFQKGENAQAKLVRVIQGRVLDIAVDLRKESSTYGQWCGVELSEENNLQLYIPRGFAHGFSVISDTAIFSYKCDNYYNKASEGGIIYNDKTLHIDWQVPEDKMILSEKDLILPNL</sequence>
<dbReference type="AlphaFoldDB" id="A0A386HQJ2"/>
<evidence type="ECO:0000313" key="8">
    <source>
        <dbReference type="EMBL" id="AYD47846.1"/>
    </source>
</evidence>
<evidence type="ECO:0000256" key="5">
    <source>
        <dbReference type="PIRSR" id="PIRSR600888-1"/>
    </source>
</evidence>
<comment type="catalytic activity">
    <reaction evidence="1 7">
        <text>dTDP-4-dehydro-6-deoxy-alpha-D-glucose = dTDP-4-dehydro-beta-L-rhamnose</text>
        <dbReference type="Rhea" id="RHEA:16969"/>
        <dbReference type="ChEBI" id="CHEBI:57649"/>
        <dbReference type="ChEBI" id="CHEBI:62830"/>
        <dbReference type="EC" id="5.1.3.13"/>
    </reaction>
</comment>
<proteinExistence type="inferred from homology"/>
<reference evidence="8 9" key="1">
    <citation type="submission" date="2018-09" db="EMBL/GenBank/DDBJ databases">
        <title>Arachidicoccus sp. nov., a bacterium isolated from soil.</title>
        <authorList>
            <person name="Weon H.-Y."/>
            <person name="Kwon S.-W."/>
            <person name="Lee S.A."/>
        </authorList>
    </citation>
    <scope>NUCLEOTIDE SEQUENCE [LARGE SCALE GENOMIC DNA]</scope>
    <source>
        <strain evidence="8 9">KIS59-12</strain>
    </source>
</reference>